<keyword evidence="4" id="KW-1185">Reference proteome</keyword>
<gene>
    <name evidence="3" type="ORF">ICI42_15295</name>
</gene>
<feature type="domain" description="Thiol:disulfide interchange protein DsbD N-terminal" evidence="2">
    <location>
        <begin position="49"/>
        <end position="152"/>
    </location>
</feature>
<dbReference type="Pfam" id="PF11412">
    <property type="entry name" value="DsbD_N"/>
    <property type="match status" value="1"/>
</dbReference>
<dbReference type="InterPro" id="IPR028250">
    <property type="entry name" value="DsbDN"/>
</dbReference>
<keyword evidence="1" id="KW-0732">Signal</keyword>
<comment type="caution">
    <text evidence="3">The sequence shown here is derived from an EMBL/GenBank/DDBJ whole genome shotgun (WGS) entry which is preliminary data.</text>
</comment>
<sequence>MNRLLSLFAILLLASAPSVAHSASSAWADAQGTRIRIVTAGAPNAEGVVRGALEIDLRPGWKTYWRDPGASGVPPQIDIAGSVNVSAVEMDFPAPAWHDDGFSKWAGYDKPVAFPVTFRLADAKAPARIDASVFLGVCETICIPVQAKLELVPEAGRDSSEDSRIVALAWEKLPAKATPDFGLKWGRSQDAAKLQLEAVTPSPGKASIFVASTEGYELGLPKRQGADSNVFSIKLVARPKDKPAGAGLPYTMVTDRGVVSGYLPYP</sequence>
<evidence type="ECO:0000259" key="2">
    <source>
        <dbReference type="Pfam" id="PF11412"/>
    </source>
</evidence>
<organism evidence="3 4">
    <name type="scientific">Oryzicola mucosus</name>
    <dbReference type="NCBI Taxonomy" id="2767425"/>
    <lineage>
        <taxon>Bacteria</taxon>
        <taxon>Pseudomonadati</taxon>
        <taxon>Pseudomonadota</taxon>
        <taxon>Alphaproteobacteria</taxon>
        <taxon>Hyphomicrobiales</taxon>
        <taxon>Phyllobacteriaceae</taxon>
        <taxon>Oryzicola</taxon>
    </lineage>
</organism>
<proteinExistence type="predicted"/>
<evidence type="ECO:0000256" key="1">
    <source>
        <dbReference type="SAM" id="SignalP"/>
    </source>
</evidence>
<dbReference type="EMBL" id="JACVVX010000004">
    <property type="protein sequence ID" value="MBD0416020.1"/>
    <property type="molecule type" value="Genomic_DNA"/>
</dbReference>
<feature type="chain" id="PRO_5035168927" description="Thiol:disulfide interchange protein DsbD N-terminal domain-containing protein" evidence="1">
    <location>
        <begin position="23"/>
        <end position="266"/>
    </location>
</feature>
<protein>
    <recommendedName>
        <fullName evidence="2">Thiol:disulfide interchange protein DsbD N-terminal domain-containing protein</fullName>
    </recommendedName>
</protein>
<accession>A0A8J6U5D9</accession>
<dbReference type="Proteomes" id="UP000643405">
    <property type="component" value="Unassembled WGS sequence"/>
</dbReference>
<feature type="signal peptide" evidence="1">
    <location>
        <begin position="1"/>
        <end position="22"/>
    </location>
</feature>
<evidence type="ECO:0000313" key="4">
    <source>
        <dbReference type="Proteomes" id="UP000643405"/>
    </source>
</evidence>
<evidence type="ECO:0000313" key="3">
    <source>
        <dbReference type="EMBL" id="MBD0416020.1"/>
    </source>
</evidence>
<dbReference type="RefSeq" id="WP_188165434.1">
    <property type="nucleotide sequence ID" value="NZ_JACVVX010000004.1"/>
</dbReference>
<reference evidence="3" key="1">
    <citation type="submission" date="2020-09" db="EMBL/GenBank/DDBJ databases">
        <title>Genome seq and assembly of Tianweitania sp.</title>
        <authorList>
            <person name="Chhetri G."/>
        </authorList>
    </citation>
    <scope>NUCLEOTIDE SEQUENCE</scope>
    <source>
        <strain evidence="3">Rool2</strain>
    </source>
</reference>
<name>A0A8J6U5D9_9HYPH</name>
<dbReference type="AlphaFoldDB" id="A0A8J6U5D9"/>